<dbReference type="Proteomes" id="UP001239111">
    <property type="component" value="Chromosome 3"/>
</dbReference>
<evidence type="ECO:0000313" key="2">
    <source>
        <dbReference type="Proteomes" id="UP001239111"/>
    </source>
</evidence>
<protein>
    <submittedName>
        <fullName evidence="1">Uncharacterized protein</fullName>
    </submittedName>
</protein>
<sequence length="307" mass="34400">MAATTLDSLDFASLLAQELLYQQLVSSLEGLHSGVPTRTTPTLTPTTLRTIEQTFLDFENESAKHSREAGFVPPLIEPSQPTPALTPPLHIQPQVQLQIQQPQLLQQGKTAKKNMGGRRPTRTIGMTPEEEERRQIRRERNKMAAARCRKRRMDHTNALLEETEGLEQKKLSLQDEISQLQQEKDDLEFMLEAHRPVCRLQSSSPPDVKPVITDNGKITLPSVDSQQQHLQQPEEFSDLPSVRLSRPNTLPIPTFTEPKPRPSSLQFKTVETPAFMKTMNEIAGIPITTPSTVDLSSPDANPKLVSL</sequence>
<gene>
    <name evidence="1" type="ORF">QAD02_005567</name>
</gene>
<comment type="caution">
    <text evidence="1">The sequence shown here is derived from an EMBL/GenBank/DDBJ whole genome shotgun (WGS) entry which is preliminary data.</text>
</comment>
<accession>A0ACC2NSM7</accession>
<keyword evidence="2" id="KW-1185">Reference proteome</keyword>
<dbReference type="EMBL" id="CM056743">
    <property type="protein sequence ID" value="KAJ8674305.1"/>
    <property type="molecule type" value="Genomic_DNA"/>
</dbReference>
<organism evidence="1 2">
    <name type="scientific">Eretmocerus hayati</name>
    <dbReference type="NCBI Taxonomy" id="131215"/>
    <lineage>
        <taxon>Eukaryota</taxon>
        <taxon>Metazoa</taxon>
        <taxon>Ecdysozoa</taxon>
        <taxon>Arthropoda</taxon>
        <taxon>Hexapoda</taxon>
        <taxon>Insecta</taxon>
        <taxon>Pterygota</taxon>
        <taxon>Neoptera</taxon>
        <taxon>Endopterygota</taxon>
        <taxon>Hymenoptera</taxon>
        <taxon>Apocrita</taxon>
        <taxon>Proctotrupomorpha</taxon>
        <taxon>Chalcidoidea</taxon>
        <taxon>Aphelinidae</taxon>
        <taxon>Aphelininae</taxon>
        <taxon>Eretmocerus</taxon>
    </lineage>
</organism>
<evidence type="ECO:0000313" key="1">
    <source>
        <dbReference type="EMBL" id="KAJ8674305.1"/>
    </source>
</evidence>
<proteinExistence type="predicted"/>
<name>A0ACC2NSM7_9HYME</name>
<reference evidence="1" key="1">
    <citation type="submission" date="2023-04" db="EMBL/GenBank/DDBJ databases">
        <title>A chromosome-level genome assembly of the parasitoid wasp Eretmocerus hayati.</title>
        <authorList>
            <person name="Zhong Y."/>
            <person name="Liu S."/>
            <person name="Liu Y."/>
        </authorList>
    </citation>
    <scope>NUCLEOTIDE SEQUENCE</scope>
    <source>
        <strain evidence="1">ZJU_SS_LIU_2023</strain>
    </source>
</reference>